<dbReference type="GO" id="GO:0016874">
    <property type="term" value="F:ligase activity"/>
    <property type="evidence" value="ECO:0007669"/>
    <property type="project" value="UniProtKB-KW"/>
</dbReference>
<feature type="domain" description="O-antigen ligase-related" evidence="6">
    <location>
        <begin position="220"/>
        <end position="367"/>
    </location>
</feature>
<gene>
    <name evidence="7" type="ORF">CEV31_3635</name>
</gene>
<feature type="transmembrane region" description="Helical" evidence="5">
    <location>
        <begin position="193"/>
        <end position="212"/>
    </location>
</feature>
<dbReference type="AlphaFoldDB" id="A0A256FBW5"/>
<dbReference type="OrthoDB" id="4391260at2"/>
<evidence type="ECO:0000313" key="7">
    <source>
        <dbReference type="EMBL" id="OYR12220.1"/>
    </source>
</evidence>
<feature type="transmembrane region" description="Helical" evidence="5">
    <location>
        <begin position="26"/>
        <end position="49"/>
    </location>
</feature>
<dbReference type="EMBL" id="NNRJ01000057">
    <property type="protein sequence ID" value="OYR12220.1"/>
    <property type="molecule type" value="Genomic_DNA"/>
</dbReference>
<evidence type="ECO:0000256" key="3">
    <source>
        <dbReference type="ARBA" id="ARBA00022989"/>
    </source>
</evidence>
<sequence>MHNILVKKNSRYLSSESNYTPVQLEFLRSIAALISGIGFFIIVFTLTPFQGDFVSEGRNSSIINAFGYSILGVIYLCALLTLVDRHVLFRSFPASWLLVFVIAFWSCFNAQEPEASMRSLVLTLCSMIVVAGILLLPRSEREFVIAGSNAILCLMVINYAALIIIPHLATHTQVGLEGGHAGSWRGHISHKNFAAPVFSMLAIFGIYCWRVGVKIRGAAIFILAVIFVLNTNSKTTAGFFPLAVTIVFLSRLFGSPLLTVIVHLIFTTAIFCLTIGTVFSSTLNNFTTSILGDPTFTGRNSIWLFGLEYLPERFWSGYGYYGFWQSPLVIEAERNFEAAWDVRGIVSGHNTYLDALLMFGAPCGILVIAVLVFKPLADYMRAYRRSENRALADFFLMIVVFMTYDGMLETFLLNRSDAMWLLFALGSYGMTTLTHVNGRWKA</sequence>
<evidence type="ECO:0000256" key="1">
    <source>
        <dbReference type="ARBA" id="ARBA00004141"/>
    </source>
</evidence>
<comment type="caution">
    <text evidence="7">The sequence shown here is derived from an EMBL/GenBank/DDBJ whole genome shotgun (WGS) entry which is preliminary data.</text>
</comment>
<keyword evidence="8" id="KW-1185">Reference proteome</keyword>
<evidence type="ECO:0000256" key="2">
    <source>
        <dbReference type="ARBA" id="ARBA00022692"/>
    </source>
</evidence>
<feature type="transmembrane region" description="Helical" evidence="5">
    <location>
        <begin position="120"/>
        <end position="137"/>
    </location>
</feature>
<feature type="transmembrane region" description="Helical" evidence="5">
    <location>
        <begin position="394"/>
        <end position="412"/>
    </location>
</feature>
<feature type="transmembrane region" description="Helical" evidence="5">
    <location>
        <begin position="218"/>
        <end position="249"/>
    </location>
</feature>
<accession>A0A256FBW5</accession>
<keyword evidence="2 5" id="KW-0812">Transmembrane</keyword>
<dbReference type="PANTHER" id="PTHR37422">
    <property type="entry name" value="TEICHURONIC ACID BIOSYNTHESIS PROTEIN TUAE"/>
    <property type="match status" value="1"/>
</dbReference>
<evidence type="ECO:0000256" key="4">
    <source>
        <dbReference type="ARBA" id="ARBA00023136"/>
    </source>
</evidence>
<comment type="subcellular location">
    <subcellularLocation>
        <location evidence="1">Membrane</location>
        <topology evidence="1">Multi-pass membrane protein</topology>
    </subcellularLocation>
</comment>
<evidence type="ECO:0000259" key="6">
    <source>
        <dbReference type="Pfam" id="PF04932"/>
    </source>
</evidence>
<dbReference type="GO" id="GO:0016020">
    <property type="term" value="C:membrane"/>
    <property type="evidence" value="ECO:0007669"/>
    <property type="project" value="UniProtKB-SubCell"/>
</dbReference>
<feature type="transmembrane region" description="Helical" evidence="5">
    <location>
        <begin position="88"/>
        <end position="108"/>
    </location>
</feature>
<protein>
    <submittedName>
        <fullName evidence="7">O-antigen ligase like membrane family protein</fullName>
    </submittedName>
</protein>
<evidence type="ECO:0000313" key="8">
    <source>
        <dbReference type="Proteomes" id="UP000215590"/>
    </source>
</evidence>
<organism evidence="7 8">
    <name type="scientific">Brucella thiophenivorans</name>
    <dbReference type="NCBI Taxonomy" id="571255"/>
    <lineage>
        <taxon>Bacteria</taxon>
        <taxon>Pseudomonadati</taxon>
        <taxon>Pseudomonadota</taxon>
        <taxon>Alphaproteobacteria</taxon>
        <taxon>Hyphomicrobiales</taxon>
        <taxon>Brucellaceae</taxon>
        <taxon>Brucella/Ochrobactrum group</taxon>
        <taxon>Brucella</taxon>
    </lineage>
</organism>
<dbReference type="RefSeq" id="WP_094509209.1">
    <property type="nucleotide sequence ID" value="NZ_JBHEEK010000022.1"/>
</dbReference>
<feature type="transmembrane region" description="Helical" evidence="5">
    <location>
        <begin position="256"/>
        <end position="279"/>
    </location>
</feature>
<feature type="transmembrane region" description="Helical" evidence="5">
    <location>
        <begin position="61"/>
        <end position="82"/>
    </location>
</feature>
<keyword evidence="7" id="KW-0436">Ligase</keyword>
<reference evidence="7 8" key="1">
    <citation type="submission" date="2017-07" db="EMBL/GenBank/DDBJ databases">
        <title>Phylogenetic study on the rhizospheric bacterium Ochrobactrum sp. A44.</title>
        <authorList>
            <person name="Krzyzanowska D.M."/>
            <person name="Ossowicki A."/>
            <person name="Rajewska M."/>
            <person name="Maciag T."/>
            <person name="Kaczynski Z."/>
            <person name="Czerwicka M."/>
            <person name="Jafra S."/>
        </authorList>
    </citation>
    <scope>NUCLEOTIDE SEQUENCE [LARGE SCALE GENOMIC DNA]</scope>
    <source>
        <strain evidence="7 8">DSM 7216</strain>
    </source>
</reference>
<name>A0A256FBW5_9HYPH</name>
<dbReference type="Proteomes" id="UP000215590">
    <property type="component" value="Unassembled WGS sequence"/>
</dbReference>
<feature type="transmembrane region" description="Helical" evidence="5">
    <location>
        <begin position="418"/>
        <end position="436"/>
    </location>
</feature>
<keyword evidence="3 5" id="KW-1133">Transmembrane helix</keyword>
<proteinExistence type="predicted"/>
<dbReference type="Pfam" id="PF04932">
    <property type="entry name" value="Wzy_C"/>
    <property type="match status" value="1"/>
</dbReference>
<feature type="transmembrane region" description="Helical" evidence="5">
    <location>
        <begin position="143"/>
        <end position="165"/>
    </location>
</feature>
<dbReference type="InterPro" id="IPR007016">
    <property type="entry name" value="O-antigen_ligase-rel_domated"/>
</dbReference>
<evidence type="ECO:0000256" key="5">
    <source>
        <dbReference type="SAM" id="Phobius"/>
    </source>
</evidence>
<keyword evidence="4 5" id="KW-0472">Membrane</keyword>
<dbReference type="InterPro" id="IPR051533">
    <property type="entry name" value="WaaL-like"/>
</dbReference>
<dbReference type="PANTHER" id="PTHR37422:SF21">
    <property type="entry name" value="EXOQ-LIKE PROTEIN"/>
    <property type="match status" value="1"/>
</dbReference>
<feature type="transmembrane region" description="Helical" evidence="5">
    <location>
        <begin position="355"/>
        <end position="373"/>
    </location>
</feature>